<protein>
    <submittedName>
        <fullName evidence="7">Heparinase II/III family protein</fullName>
    </submittedName>
</protein>
<dbReference type="InterPro" id="IPR008929">
    <property type="entry name" value="Chondroitin_lyas"/>
</dbReference>
<evidence type="ECO:0000259" key="5">
    <source>
        <dbReference type="Pfam" id="PF07940"/>
    </source>
</evidence>
<feature type="domain" description="Heparinase II/III-like C-terminal" evidence="5">
    <location>
        <begin position="321"/>
        <end position="486"/>
    </location>
</feature>
<dbReference type="Pfam" id="PF16889">
    <property type="entry name" value="Hepar_II_III_N"/>
    <property type="match status" value="1"/>
</dbReference>
<organism evidence="7 8">
    <name type="scientific">Spirosoma flavum</name>
    <dbReference type="NCBI Taxonomy" id="2048557"/>
    <lineage>
        <taxon>Bacteria</taxon>
        <taxon>Pseudomonadati</taxon>
        <taxon>Bacteroidota</taxon>
        <taxon>Cytophagia</taxon>
        <taxon>Cytophagales</taxon>
        <taxon>Cytophagaceae</taxon>
        <taxon>Spirosoma</taxon>
    </lineage>
</organism>
<evidence type="ECO:0000256" key="3">
    <source>
        <dbReference type="ARBA" id="ARBA00022764"/>
    </source>
</evidence>
<evidence type="ECO:0000256" key="1">
    <source>
        <dbReference type="ARBA" id="ARBA00004418"/>
    </source>
</evidence>
<dbReference type="Proteomes" id="UP001597512">
    <property type="component" value="Unassembled WGS sequence"/>
</dbReference>
<dbReference type="InterPro" id="IPR031680">
    <property type="entry name" value="Hepar_II_III_N"/>
</dbReference>
<dbReference type="Gene3D" id="1.50.10.100">
    <property type="entry name" value="Chondroitin AC/alginate lyase"/>
    <property type="match status" value="1"/>
</dbReference>
<keyword evidence="3" id="KW-0574">Periplasm</keyword>
<name>A0ABW6AEZ3_9BACT</name>
<evidence type="ECO:0000256" key="4">
    <source>
        <dbReference type="ARBA" id="ARBA00023239"/>
    </source>
</evidence>
<keyword evidence="8" id="KW-1185">Reference proteome</keyword>
<gene>
    <name evidence="7" type="ORF">ACFS25_02825</name>
</gene>
<keyword evidence="4" id="KW-0456">Lyase</keyword>
<accession>A0ABW6AEZ3</accession>
<dbReference type="Gene3D" id="2.70.98.70">
    <property type="match status" value="1"/>
</dbReference>
<evidence type="ECO:0000256" key="2">
    <source>
        <dbReference type="ARBA" id="ARBA00022729"/>
    </source>
</evidence>
<dbReference type="RefSeq" id="WP_381496884.1">
    <property type="nucleotide sequence ID" value="NZ_JBHUOM010000001.1"/>
</dbReference>
<comment type="caution">
    <text evidence="7">The sequence shown here is derived from an EMBL/GenBank/DDBJ whole genome shotgun (WGS) entry which is preliminary data.</text>
</comment>
<evidence type="ECO:0000313" key="8">
    <source>
        <dbReference type="Proteomes" id="UP001597512"/>
    </source>
</evidence>
<comment type="subcellular location">
    <subcellularLocation>
        <location evidence="1">Periplasm</location>
    </subcellularLocation>
</comment>
<dbReference type="SUPFAM" id="SSF48230">
    <property type="entry name" value="Chondroitin AC/alginate lyase"/>
    <property type="match status" value="1"/>
</dbReference>
<sequence>MNNPGLFWRTVRHLTPRQLLFQVLTRVRSRPKLHFSKTSPTTHFITAGKADKPVSWQAGTFTFLNKSYSPPPSLINWNYGNAKPTNYGKLWTYNLNYFDFLNQPDLPPDTGLTLIHDFIAQTDSLGDGLDSYPTSLRIINWIQFLSRNQIQCDATNSHLAAQTDLLSRRLEYHIAGNHLLENGYALLISSLFFRHKYWYRTAAQIIRAELKKQILSDGGHDERSSMYHQRLLDQLLTVLLALQHDVWYKEQDADLVGFLSYKACQILNWLNAITFRNGDVPMVNDSAFGIAPTTAQLQKKAASVIQSSAGFVTLQTTLATATLQESGYRMFRFGRYELFVDIGPIGPDHQPGHAHADTFSFVLYVDNFPLIVDNGLSTYQIGPRRELERSTSAHNTVAVNGCNSSEVWAGFRVGNRARVTVLTDTKTRLKAHHDGYYRFGVVHERAWFIEPTRFIIHDQLIRGRGKSKVDQSGIARFHFHPTVQIQILGDMLISGPLQMSFSSESKPSLYITKYDMAEGFNKLRTGHCLNVVFTNSLETTIIPTP</sequence>
<dbReference type="PANTHER" id="PTHR39210:SF1">
    <property type="entry name" value="HEPARIN-SULFATE LYASE"/>
    <property type="match status" value="1"/>
</dbReference>
<evidence type="ECO:0000259" key="6">
    <source>
        <dbReference type="Pfam" id="PF16889"/>
    </source>
</evidence>
<dbReference type="PANTHER" id="PTHR39210">
    <property type="entry name" value="HEPARIN-SULFATE LYASE"/>
    <property type="match status" value="1"/>
</dbReference>
<feature type="domain" description="Heparin-sulfate lyase N-terminal" evidence="6">
    <location>
        <begin position="162"/>
        <end position="288"/>
    </location>
</feature>
<dbReference type="InterPro" id="IPR012480">
    <property type="entry name" value="Hepar_II_III_C"/>
</dbReference>
<dbReference type="Pfam" id="PF07940">
    <property type="entry name" value="Hepar_II_III_C"/>
    <property type="match status" value="1"/>
</dbReference>
<proteinExistence type="predicted"/>
<evidence type="ECO:0000313" key="7">
    <source>
        <dbReference type="EMBL" id="MFD2932693.1"/>
    </source>
</evidence>
<keyword evidence="2" id="KW-0732">Signal</keyword>
<dbReference type="EMBL" id="JBHUOM010000001">
    <property type="protein sequence ID" value="MFD2932693.1"/>
    <property type="molecule type" value="Genomic_DNA"/>
</dbReference>
<reference evidence="8" key="1">
    <citation type="journal article" date="2019" name="Int. J. Syst. Evol. Microbiol.">
        <title>The Global Catalogue of Microorganisms (GCM) 10K type strain sequencing project: providing services to taxonomists for standard genome sequencing and annotation.</title>
        <authorList>
            <consortium name="The Broad Institute Genomics Platform"/>
            <consortium name="The Broad Institute Genome Sequencing Center for Infectious Disease"/>
            <person name="Wu L."/>
            <person name="Ma J."/>
        </authorList>
    </citation>
    <scope>NUCLEOTIDE SEQUENCE [LARGE SCALE GENOMIC DNA]</scope>
    <source>
        <strain evidence="8">KCTC 52490</strain>
    </source>
</reference>